<sequence>TNYCALFGQKGPSGGPGEGGPSQWAVVDTRAGQTADRNSELSDPNGAVSLHCSD</sequence>
<gene>
    <name evidence="2" type="ORF">ATANTOWER_027021</name>
</gene>
<name>A0ABU7BKV9_9TELE</name>
<reference evidence="2 3" key="1">
    <citation type="submission" date="2021-07" db="EMBL/GenBank/DDBJ databases">
        <authorList>
            <person name="Palmer J.M."/>
        </authorList>
    </citation>
    <scope>NUCLEOTIDE SEQUENCE [LARGE SCALE GENOMIC DNA]</scope>
    <source>
        <strain evidence="2 3">AT_MEX2019</strain>
        <tissue evidence="2">Muscle</tissue>
    </source>
</reference>
<proteinExistence type="predicted"/>
<evidence type="ECO:0000313" key="3">
    <source>
        <dbReference type="Proteomes" id="UP001345963"/>
    </source>
</evidence>
<accession>A0ABU7BKV9</accession>
<protein>
    <submittedName>
        <fullName evidence="2">Uncharacterized protein</fullName>
    </submittedName>
</protein>
<dbReference type="EMBL" id="JAHUTI010055683">
    <property type="protein sequence ID" value="MED6250213.1"/>
    <property type="molecule type" value="Genomic_DNA"/>
</dbReference>
<keyword evidence="3" id="KW-1185">Reference proteome</keyword>
<feature type="non-terminal residue" evidence="2">
    <location>
        <position position="1"/>
    </location>
</feature>
<feature type="region of interest" description="Disordered" evidence="1">
    <location>
        <begin position="1"/>
        <end position="54"/>
    </location>
</feature>
<evidence type="ECO:0000256" key="1">
    <source>
        <dbReference type="SAM" id="MobiDB-lite"/>
    </source>
</evidence>
<dbReference type="Proteomes" id="UP001345963">
    <property type="component" value="Unassembled WGS sequence"/>
</dbReference>
<comment type="caution">
    <text evidence="2">The sequence shown here is derived from an EMBL/GenBank/DDBJ whole genome shotgun (WGS) entry which is preliminary data.</text>
</comment>
<feature type="compositionally biased region" description="Gly residues" evidence="1">
    <location>
        <begin position="11"/>
        <end position="20"/>
    </location>
</feature>
<evidence type="ECO:0000313" key="2">
    <source>
        <dbReference type="EMBL" id="MED6250213.1"/>
    </source>
</evidence>
<organism evidence="2 3">
    <name type="scientific">Ataeniobius toweri</name>
    <dbReference type="NCBI Taxonomy" id="208326"/>
    <lineage>
        <taxon>Eukaryota</taxon>
        <taxon>Metazoa</taxon>
        <taxon>Chordata</taxon>
        <taxon>Craniata</taxon>
        <taxon>Vertebrata</taxon>
        <taxon>Euteleostomi</taxon>
        <taxon>Actinopterygii</taxon>
        <taxon>Neopterygii</taxon>
        <taxon>Teleostei</taxon>
        <taxon>Neoteleostei</taxon>
        <taxon>Acanthomorphata</taxon>
        <taxon>Ovalentaria</taxon>
        <taxon>Atherinomorphae</taxon>
        <taxon>Cyprinodontiformes</taxon>
        <taxon>Goodeidae</taxon>
        <taxon>Ataeniobius</taxon>
    </lineage>
</organism>